<dbReference type="SUPFAM" id="SSF55874">
    <property type="entry name" value="ATPase domain of HSP90 chaperone/DNA topoisomerase II/histidine kinase"/>
    <property type="match status" value="1"/>
</dbReference>
<feature type="transmembrane region" description="Helical" evidence="11">
    <location>
        <begin position="27"/>
        <end position="48"/>
    </location>
</feature>
<evidence type="ECO:0000259" key="12">
    <source>
        <dbReference type="PROSITE" id="PS50109"/>
    </source>
</evidence>
<dbReference type="InterPro" id="IPR036097">
    <property type="entry name" value="HisK_dim/P_sf"/>
</dbReference>
<evidence type="ECO:0000256" key="6">
    <source>
        <dbReference type="ARBA" id="ARBA00022692"/>
    </source>
</evidence>
<dbReference type="SMART" id="SM00387">
    <property type="entry name" value="HATPase_c"/>
    <property type="match status" value="1"/>
</dbReference>
<dbReference type="CDD" id="cd00075">
    <property type="entry name" value="HATPase"/>
    <property type="match status" value="1"/>
</dbReference>
<evidence type="ECO:0000256" key="7">
    <source>
        <dbReference type="ARBA" id="ARBA00022777"/>
    </source>
</evidence>
<evidence type="ECO:0000259" key="13">
    <source>
        <dbReference type="PROSITE" id="PS50885"/>
    </source>
</evidence>
<keyword evidence="9" id="KW-0902">Two-component regulatory system</keyword>
<dbReference type="InterPro" id="IPR036890">
    <property type="entry name" value="HATPase_C_sf"/>
</dbReference>
<keyword evidence="8 11" id="KW-1133">Transmembrane helix</keyword>
<evidence type="ECO:0000256" key="2">
    <source>
        <dbReference type="ARBA" id="ARBA00004370"/>
    </source>
</evidence>
<feature type="transmembrane region" description="Helical" evidence="11">
    <location>
        <begin position="87"/>
        <end position="110"/>
    </location>
</feature>
<dbReference type="InterPro" id="IPR004358">
    <property type="entry name" value="Sig_transdc_His_kin-like_C"/>
</dbReference>
<dbReference type="PANTHER" id="PTHR45436">
    <property type="entry name" value="SENSOR HISTIDINE KINASE YKOH"/>
    <property type="match status" value="1"/>
</dbReference>
<dbReference type="PANTHER" id="PTHR45436:SF8">
    <property type="entry name" value="HISTIDINE KINASE"/>
    <property type="match status" value="1"/>
</dbReference>
<dbReference type="GO" id="GO:0000155">
    <property type="term" value="F:phosphorelay sensor kinase activity"/>
    <property type="evidence" value="ECO:0007669"/>
    <property type="project" value="InterPro"/>
</dbReference>
<protein>
    <recommendedName>
        <fullName evidence="3">histidine kinase</fullName>
        <ecNumber evidence="3">2.7.13.3</ecNumber>
    </recommendedName>
</protein>
<dbReference type="InterPro" id="IPR050428">
    <property type="entry name" value="TCS_sensor_his_kinase"/>
</dbReference>
<feature type="domain" description="HAMP" evidence="13">
    <location>
        <begin position="112"/>
        <end position="165"/>
    </location>
</feature>
<evidence type="ECO:0000256" key="4">
    <source>
        <dbReference type="ARBA" id="ARBA00022553"/>
    </source>
</evidence>
<dbReference type="Pfam" id="PF00512">
    <property type="entry name" value="HisKA"/>
    <property type="match status" value="1"/>
</dbReference>
<evidence type="ECO:0000256" key="11">
    <source>
        <dbReference type="SAM" id="Phobius"/>
    </source>
</evidence>
<dbReference type="Proteomes" id="UP000191116">
    <property type="component" value="Unassembled WGS sequence"/>
</dbReference>
<dbReference type="AlphaFoldDB" id="A0A1T4U193"/>
<dbReference type="CDD" id="cd00082">
    <property type="entry name" value="HisKA"/>
    <property type="match status" value="1"/>
</dbReference>
<dbReference type="RefSeq" id="WP_080175421.1">
    <property type="nucleotide sequence ID" value="NZ_AP024854.1"/>
</dbReference>
<dbReference type="EMBL" id="FUWP01000015">
    <property type="protein sequence ID" value="SKA46258.1"/>
    <property type="molecule type" value="Genomic_DNA"/>
</dbReference>
<dbReference type="SMART" id="SM00388">
    <property type="entry name" value="HisKA"/>
    <property type="match status" value="1"/>
</dbReference>
<dbReference type="Gene3D" id="3.30.565.10">
    <property type="entry name" value="Histidine kinase-like ATPase, C-terminal domain"/>
    <property type="match status" value="1"/>
</dbReference>
<evidence type="ECO:0000256" key="1">
    <source>
        <dbReference type="ARBA" id="ARBA00000085"/>
    </source>
</evidence>
<proteinExistence type="predicted"/>
<name>A0A1T4U193_9GAMM</name>
<evidence type="ECO:0000256" key="10">
    <source>
        <dbReference type="ARBA" id="ARBA00023136"/>
    </source>
</evidence>
<keyword evidence="7" id="KW-0418">Kinase</keyword>
<dbReference type="GO" id="GO:0005886">
    <property type="term" value="C:plasma membrane"/>
    <property type="evidence" value="ECO:0007669"/>
    <property type="project" value="TreeGrafter"/>
</dbReference>
<dbReference type="InterPro" id="IPR003594">
    <property type="entry name" value="HATPase_dom"/>
</dbReference>
<dbReference type="PROSITE" id="PS50885">
    <property type="entry name" value="HAMP"/>
    <property type="match status" value="1"/>
</dbReference>
<evidence type="ECO:0000256" key="5">
    <source>
        <dbReference type="ARBA" id="ARBA00022679"/>
    </source>
</evidence>
<comment type="catalytic activity">
    <reaction evidence="1">
        <text>ATP + protein L-histidine = ADP + protein N-phospho-L-histidine.</text>
        <dbReference type="EC" id="2.7.13.3"/>
    </reaction>
</comment>
<dbReference type="SUPFAM" id="SSF47384">
    <property type="entry name" value="Homodimeric domain of signal transducing histidine kinase"/>
    <property type="match status" value="1"/>
</dbReference>
<keyword evidence="5 14" id="KW-0808">Transferase</keyword>
<keyword evidence="6 11" id="KW-0812">Transmembrane</keyword>
<dbReference type="EC" id="2.7.13.3" evidence="3"/>
<dbReference type="OrthoDB" id="9809766at2"/>
<organism evidence="14 15">
    <name type="scientific">Photobacterium toruni</name>
    <dbReference type="NCBI Taxonomy" id="1935446"/>
    <lineage>
        <taxon>Bacteria</taxon>
        <taxon>Pseudomonadati</taxon>
        <taxon>Pseudomonadota</taxon>
        <taxon>Gammaproteobacteria</taxon>
        <taxon>Vibrionales</taxon>
        <taxon>Vibrionaceae</taxon>
        <taxon>Photobacterium</taxon>
    </lineage>
</organism>
<evidence type="ECO:0000313" key="15">
    <source>
        <dbReference type="Proteomes" id="UP000191116"/>
    </source>
</evidence>
<reference evidence="14 15" key="1">
    <citation type="submission" date="2017-02" db="EMBL/GenBank/DDBJ databases">
        <authorList>
            <person name="Peterson S.W."/>
        </authorList>
    </citation>
    <scope>NUCLEOTIDE SEQUENCE [LARGE SCALE GENOMIC DNA]</scope>
    <source>
        <strain evidence="14 15">CECT 9189</strain>
    </source>
</reference>
<dbReference type="Gene3D" id="6.10.340.10">
    <property type="match status" value="1"/>
</dbReference>
<dbReference type="InterPro" id="IPR003661">
    <property type="entry name" value="HisK_dim/P_dom"/>
</dbReference>
<accession>A0A1T4U193</accession>
<feature type="domain" description="Histidine kinase" evidence="12">
    <location>
        <begin position="173"/>
        <end position="391"/>
    </location>
</feature>
<dbReference type="Pfam" id="PF02518">
    <property type="entry name" value="HATPase_c"/>
    <property type="match status" value="1"/>
</dbReference>
<evidence type="ECO:0000256" key="9">
    <source>
        <dbReference type="ARBA" id="ARBA00023012"/>
    </source>
</evidence>
<dbReference type="PROSITE" id="PS50109">
    <property type="entry name" value="HIS_KIN"/>
    <property type="match status" value="1"/>
</dbReference>
<comment type="subcellular location">
    <subcellularLocation>
        <location evidence="2">Membrane</location>
    </subcellularLocation>
</comment>
<dbReference type="PRINTS" id="PR00344">
    <property type="entry name" value="BCTRLSENSOR"/>
</dbReference>
<sequence length="391" mass="43985">MQPLIVRIQQLLPIPTWLRSSAMQQGLMFIMVSIISLLLMSSLTVAYVDYHLDNVNNNIEHNVEAFMLGTTTEINKEPIDEDDVIDVLATGFILSGILVVLFSSAIVIYMTRRNQSKIDRIEKVLRAAADGELSARTMMSSQGNDLTRIGSTVDEMLSRLQNVVAAMSDISTNIAHELKTPITRLQYNLLTLNEMADTHRDHLDSDFANQLELALNESSRLANIFDALLRISQIKSGNRRQRFETINVIDIVQTIAEIYTDVAEDADMRLTLDTQTKPIFILGDRELLTQQLANLVENSLRYCPPASQLTLSCHTDDNEVVLMMADNGPGINDQEKQRVFERLYRINKSRNDGGLGIGLTLVKAVTELHQGEIRLYDCHPGLGVEIRYHCQ</sequence>
<dbReference type="InterPro" id="IPR005467">
    <property type="entry name" value="His_kinase_dom"/>
</dbReference>
<keyword evidence="4" id="KW-0597">Phosphoprotein</keyword>
<evidence type="ECO:0000313" key="14">
    <source>
        <dbReference type="EMBL" id="SKA46258.1"/>
    </source>
</evidence>
<evidence type="ECO:0000256" key="8">
    <source>
        <dbReference type="ARBA" id="ARBA00022989"/>
    </source>
</evidence>
<keyword evidence="10 11" id="KW-0472">Membrane</keyword>
<dbReference type="Gene3D" id="1.10.287.130">
    <property type="match status" value="1"/>
</dbReference>
<evidence type="ECO:0000256" key="3">
    <source>
        <dbReference type="ARBA" id="ARBA00012438"/>
    </source>
</evidence>
<dbReference type="InterPro" id="IPR003660">
    <property type="entry name" value="HAMP_dom"/>
</dbReference>
<gene>
    <name evidence="14" type="primary">phoR_1</name>
    <name evidence="14" type="ORF">CZ814_02646</name>
</gene>